<evidence type="ECO:0000313" key="1">
    <source>
        <dbReference type="EMBL" id="KAG0144761.1"/>
    </source>
</evidence>
<dbReference type="Proteomes" id="UP000886653">
    <property type="component" value="Unassembled WGS sequence"/>
</dbReference>
<dbReference type="EMBL" id="MU167289">
    <property type="protein sequence ID" value="KAG0144761.1"/>
    <property type="molecule type" value="Genomic_DNA"/>
</dbReference>
<accession>A0A9P6NDK2</accession>
<keyword evidence="2" id="KW-1185">Reference proteome</keyword>
<comment type="caution">
    <text evidence="1">The sequence shown here is derived from an EMBL/GenBank/DDBJ whole genome shotgun (WGS) entry which is preliminary data.</text>
</comment>
<proteinExistence type="predicted"/>
<evidence type="ECO:0000313" key="2">
    <source>
        <dbReference type="Proteomes" id="UP000886653"/>
    </source>
</evidence>
<organism evidence="1 2">
    <name type="scientific">Cronartium quercuum f. sp. fusiforme G11</name>
    <dbReference type="NCBI Taxonomy" id="708437"/>
    <lineage>
        <taxon>Eukaryota</taxon>
        <taxon>Fungi</taxon>
        <taxon>Dikarya</taxon>
        <taxon>Basidiomycota</taxon>
        <taxon>Pucciniomycotina</taxon>
        <taxon>Pucciniomycetes</taxon>
        <taxon>Pucciniales</taxon>
        <taxon>Coleosporiaceae</taxon>
        <taxon>Cronartium</taxon>
    </lineage>
</organism>
<reference evidence="1" key="1">
    <citation type="submission" date="2013-11" db="EMBL/GenBank/DDBJ databases">
        <title>Genome sequence of the fusiform rust pathogen reveals effectors for host alternation and coevolution with pine.</title>
        <authorList>
            <consortium name="DOE Joint Genome Institute"/>
            <person name="Smith K."/>
            <person name="Pendleton A."/>
            <person name="Kubisiak T."/>
            <person name="Anderson C."/>
            <person name="Salamov A."/>
            <person name="Aerts A."/>
            <person name="Riley R."/>
            <person name="Clum A."/>
            <person name="Lindquist E."/>
            <person name="Ence D."/>
            <person name="Campbell M."/>
            <person name="Kronenberg Z."/>
            <person name="Feau N."/>
            <person name="Dhillon B."/>
            <person name="Hamelin R."/>
            <person name="Burleigh J."/>
            <person name="Smith J."/>
            <person name="Yandell M."/>
            <person name="Nelson C."/>
            <person name="Grigoriev I."/>
            <person name="Davis J."/>
        </authorList>
    </citation>
    <scope>NUCLEOTIDE SEQUENCE</scope>
    <source>
        <strain evidence="1">G11</strain>
    </source>
</reference>
<dbReference type="AlphaFoldDB" id="A0A9P6NDK2"/>
<protein>
    <submittedName>
        <fullName evidence="1">Uncharacterized protein</fullName>
    </submittedName>
</protein>
<name>A0A9P6NDK2_9BASI</name>
<sequence length="59" mass="6371">MTRKSPINATWTGRALSKPDLDLCGSIKLTVAIPSSFSGTSHSHPHPSITFLLNLLQLL</sequence>
<gene>
    <name evidence="1" type="ORF">CROQUDRAFT_94680</name>
</gene>